<dbReference type="InterPro" id="IPR036236">
    <property type="entry name" value="Znf_C2H2_sf"/>
</dbReference>
<dbReference type="PROSITE" id="PS50157">
    <property type="entry name" value="ZINC_FINGER_C2H2_2"/>
    <property type="match status" value="2"/>
</dbReference>
<dbReference type="SMART" id="SM00355">
    <property type="entry name" value="ZnF_C2H2"/>
    <property type="match status" value="3"/>
</dbReference>
<keyword evidence="3 5" id="KW-0863">Zinc-finger</keyword>
<dbReference type="PANTHER" id="PTHR24403">
    <property type="entry name" value="ZINC FINGER PROTEIN"/>
    <property type="match status" value="1"/>
</dbReference>
<reference evidence="8 9" key="1">
    <citation type="submission" date="2021-06" db="EMBL/GenBank/DDBJ databases">
        <authorList>
            <person name="Palmer J.M."/>
        </authorList>
    </citation>
    <scope>NUCLEOTIDE SEQUENCE [LARGE SCALE GENOMIC DNA]</scope>
    <source>
        <strain evidence="8 9">MEX-2019</strain>
        <tissue evidence="8">Muscle</tissue>
    </source>
</reference>
<keyword evidence="2" id="KW-0677">Repeat</keyword>
<feature type="region of interest" description="Disordered" evidence="6">
    <location>
        <begin position="636"/>
        <end position="688"/>
    </location>
</feature>
<keyword evidence="4" id="KW-0862">Zinc</keyword>
<protein>
    <recommendedName>
        <fullName evidence="7">C2H2-type domain-containing protein</fullName>
    </recommendedName>
</protein>
<dbReference type="SUPFAM" id="SSF57667">
    <property type="entry name" value="beta-beta-alpha zinc fingers"/>
    <property type="match status" value="1"/>
</dbReference>
<evidence type="ECO:0000313" key="9">
    <source>
        <dbReference type="Proteomes" id="UP001311232"/>
    </source>
</evidence>
<dbReference type="GO" id="GO:0008270">
    <property type="term" value="F:zinc ion binding"/>
    <property type="evidence" value="ECO:0007669"/>
    <property type="project" value="UniProtKB-KW"/>
</dbReference>
<dbReference type="PROSITE" id="PS00028">
    <property type="entry name" value="ZINC_FINGER_C2H2_1"/>
    <property type="match status" value="2"/>
</dbReference>
<feature type="region of interest" description="Disordered" evidence="6">
    <location>
        <begin position="564"/>
        <end position="586"/>
    </location>
</feature>
<evidence type="ECO:0000256" key="2">
    <source>
        <dbReference type="ARBA" id="ARBA00022737"/>
    </source>
</evidence>
<organism evidence="8 9">
    <name type="scientific">Crenichthys baileyi</name>
    <name type="common">White River springfish</name>
    <dbReference type="NCBI Taxonomy" id="28760"/>
    <lineage>
        <taxon>Eukaryota</taxon>
        <taxon>Metazoa</taxon>
        <taxon>Chordata</taxon>
        <taxon>Craniata</taxon>
        <taxon>Vertebrata</taxon>
        <taxon>Euteleostomi</taxon>
        <taxon>Actinopterygii</taxon>
        <taxon>Neopterygii</taxon>
        <taxon>Teleostei</taxon>
        <taxon>Neoteleostei</taxon>
        <taxon>Acanthomorphata</taxon>
        <taxon>Ovalentaria</taxon>
        <taxon>Atherinomorphae</taxon>
        <taxon>Cyprinodontiformes</taxon>
        <taxon>Goodeidae</taxon>
        <taxon>Crenichthys</taxon>
    </lineage>
</organism>
<evidence type="ECO:0000313" key="8">
    <source>
        <dbReference type="EMBL" id="KAK5609513.1"/>
    </source>
</evidence>
<sequence length="878" mass="95450">MKPVTYQSIPSSVNGVYPDVALERLLGTSKVMYCEKCGFASTDTVAFNKHMIEHGTRFCCFYCNAMFFSEAELNEHLKQHTSKYSFKCPHCGQGYMRRLCLVKHIERLHSNRINQGPTKPGTTKAPPVTVSSALTSVPTADPLLPPPPRPVVRVAVPTTTAPATRLGKTLDINVANTTNGNTERVSHLNGLIQPNRALTVSLPEEVNIPAGCLVELVEVKTVNGTKELKLRLISQQENESLIKNSKPAPPQNTGSEKPLSTTLLHPNTVKSVSGGMCTGSRKQSETKPMTSVSAKIASNPTNVVNKEKAALKRPSMEIINLDCDTVLPSKVLKTIPTPAREVNSGIRVTQASPVNHVSSSSGVISGRVPIRLSAALHPGSMVAKVPQRVADERNNATVDLSKSVPPRRVSDMKEVSASVKLGAREIRLKSNATTKEDKDVVCLDQKSTPASKSLRAPVPQAFQVRPTAVSISKDNLANQTFPVARSLMKPSSIKPPVLANHTNPNVSTCTQEVRSDSIAKDGHVSEPRSFPVISSVFSLSEQPEEGKGPIQPLVMALRGIVMAKKHSTSQDQIRNSTEERRKTPPSGQCIKLAAKNVAVTRDVLLAEKATECVKIEEQDNLQLPALTQNGIHIKKEESGTKTRDADKCSFNPTLKSSTCEDSTPASAVETPNAVDPLQQTDKSKEDESSKFLTISLKRVQVGIWKKSKKGLKLRISRDKPQLPAGGLDDCTVIYPMPLRKDQPVKWPSPNQPVVVLNHPKPRACVQRTRADSFTDTGASDATPNTSLECEQLWYLLQSEAREEIGAHQRMSPQTGSVVVLIQEIVRGLHRSSSGVSDEANQKGPQRDVDRWGYDPAVHVLSKTHNTAIPVTLGWGPVL</sequence>
<evidence type="ECO:0000256" key="5">
    <source>
        <dbReference type="PROSITE-ProRule" id="PRU00042"/>
    </source>
</evidence>
<evidence type="ECO:0000256" key="4">
    <source>
        <dbReference type="ARBA" id="ARBA00022833"/>
    </source>
</evidence>
<feature type="compositionally biased region" description="Basic and acidic residues" evidence="6">
    <location>
        <begin position="636"/>
        <end position="647"/>
    </location>
</feature>
<evidence type="ECO:0000256" key="6">
    <source>
        <dbReference type="SAM" id="MobiDB-lite"/>
    </source>
</evidence>
<dbReference type="Gene3D" id="3.30.160.60">
    <property type="entry name" value="Classic Zinc Finger"/>
    <property type="match status" value="1"/>
</dbReference>
<keyword evidence="9" id="KW-1185">Reference proteome</keyword>
<dbReference type="AlphaFoldDB" id="A0AAV9RKQ1"/>
<proteinExistence type="predicted"/>
<feature type="region of interest" description="Disordered" evidence="6">
    <location>
        <begin position="239"/>
        <end position="293"/>
    </location>
</feature>
<accession>A0AAV9RKQ1</accession>
<keyword evidence="1" id="KW-0479">Metal-binding</keyword>
<dbReference type="PANTHER" id="PTHR24403:SF82">
    <property type="entry name" value="ZINC FINGER-CONTAINING UBIQUITIN PEPTIDASE 1"/>
    <property type="match status" value="1"/>
</dbReference>
<evidence type="ECO:0000256" key="3">
    <source>
        <dbReference type="ARBA" id="ARBA00022771"/>
    </source>
</evidence>
<feature type="domain" description="C2H2-type" evidence="7">
    <location>
        <begin position="58"/>
        <end position="85"/>
    </location>
</feature>
<gene>
    <name evidence="8" type="ORF">CRENBAI_007228</name>
</gene>
<comment type="caution">
    <text evidence="8">The sequence shown here is derived from an EMBL/GenBank/DDBJ whole genome shotgun (WGS) entry which is preliminary data.</text>
</comment>
<dbReference type="Proteomes" id="UP001311232">
    <property type="component" value="Unassembled WGS sequence"/>
</dbReference>
<feature type="compositionally biased region" description="Polar residues" evidence="6">
    <location>
        <begin position="251"/>
        <end position="271"/>
    </location>
</feature>
<dbReference type="InterPro" id="IPR050688">
    <property type="entry name" value="Zinc_finger/UBP_domain"/>
</dbReference>
<feature type="domain" description="C2H2-type" evidence="7">
    <location>
        <begin position="86"/>
        <end position="114"/>
    </location>
</feature>
<evidence type="ECO:0000259" key="7">
    <source>
        <dbReference type="PROSITE" id="PS50157"/>
    </source>
</evidence>
<dbReference type="EMBL" id="JAHHUM010001745">
    <property type="protein sequence ID" value="KAK5609513.1"/>
    <property type="molecule type" value="Genomic_DNA"/>
</dbReference>
<evidence type="ECO:0000256" key="1">
    <source>
        <dbReference type="ARBA" id="ARBA00022723"/>
    </source>
</evidence>
<name>A0AAV9RKQ1_9TELE</name>
<dbReference type="InterPro" id="IPR013087">
    <property type="entry name" value="Znf_C2H2_type"/>
</dbReference>
<feature type="compositionally biased region" description="Polar residues" evidence="6">
    <location>
        <begin position="650"/>
        <end position="665"/>
    </location>
</feature>